<accession>A0A0B0NHZ9</accession>
<evidence type="ECO:0000313" key="1">
    <source>
        <dbReference type="EMBL" id="KHG12470.1"/>
    </source>
</evidence>
<dbReference type="EMBL" id="KN397725">
    <property type="protein sequence ID" value="KHG12470.1"/>
    <property type="molecule type" value="Genomic_DNA"/>
</dbReference>
<organism evidence="1 2">
    <name type="scientific">Gossypium arboreum</name>
    <name type="common">Tree cotton</name>
    <name type="synonym">Gossypium nanking</name>
    <dbReference type="NCBI Taxonomy" id="29729"/>
    <lineage>
        <taxon>Eukaryota</taxon>
        <taxon>Viridiplantae</taxon>
        <taxon>Streptophyta</taxon>
        <taxon>Embryophyta</taxon>
        <taxon>Tracheophyta</taxon>
        <taxon>Spermatophyta</taxon>
        <taxon>Magnoliopsida</taxon>
        <taxon>eudicotyledons</taxon>
        <taxon>Gunneridae</taxon>
        <taxon>Pentapetalae</taxon>
        <taxon>rosids</taxon>
        <taxon>malvids</taxon>
        <taxon>Malvales</taxon>
        <taxon>Malvaceae</taxon>
        <taxon>Malvoideae</taxon>
        <taxon>Gossypium</taxon>
    </lineage>
</organism>
<evidence type="ECO:0000313" key="2">
    <source>
        <dbReference type="Proteomes" id="UP000032142"/>
    </source>
</evidence>
<dbReference type="AlphaFoldDB" id="A0A0B0NHZ9"/>
<proteinExistence type="predicted"/>
<protein>
    <submittedName>
        <fullName evidence="1">Uncharacterized protein</fullName>
    </submittedName>
</protein>
<dbReference type="Proteomes" id="UP000032142">
    <property type="component" value="Unassembled WGS sequence"/>
</dbReference>
<keyword evidence="2" id="KW-1185">Reference proteome</keyword>
<gene>
    <name evidence="1" type="ORF">F383_20293</name>
</gene>
<name>A0A0B0NHZ9_GOSAR</name>
<sequence length="45" mass="4991">MTWTSSHEQTTQPCQIVKSKHDSRTCHTGVSLSIPSLVQFGNGKF</sequence>
<reference evidence="2" key="1">
    <citation type="submission" date="2014-09" db="EMBL/GenBank/DDBJ databases">
        <authorList>
            <person name="Mudge J."/>
            <person name="Ramaraj T."/>
            <person name="Lindquist I.E."/>
            <person name="Bharti A.K."/>
            <person name="Sundararajan A."/>
            <person name="Cameron C.T."/>
            <person name="Woodward J.E."/>
            <person name="May G.D."/>
            <person name="Brubaker C."/>
            <person name="Broadhvest J."/>
            <person name="Wilkins T.A."/>
        </authorList>
    </citation>
    <scope>NUCLEOTIDE SEQUENCE</scope>
    <source>
        <strain evidence="2">cv. AKA8401</strain>
    </source>
</reference>